<evidence type="ECO:0000313" key="2">
    <source>
        <dbReference type="Proteomes" id="UP001140087"/>
    </source>
</evidence>
<keyword evidence="2" id="KW-1185">Reference proteome</keyword>
<accession>A0ACC1KKP2</accession>
<sequence length="266" mass="28275">MSHAQHPGHSPGVYPRLGGHSTGAMAPSHGAQYAQQDYYGYNHPRPYPPPTLGPVAHGSPKYGDRGEMLYPAMGGNVEEREQKRRVAHSAMERRRRERTNNVIDTLKAMIPWLHDEARMQKLEVLEQCVHYIKELQQSAGVAGAAAPAKRKRGQSWPDSDGGADEAAAVPPAARRQRPSPQARCTRRRSGSPAAADAWSPSRVAPPGTAAGRLLGRPAALEAGAPTTPDLVSDTGTPSTASSAISSSGPLPCPLPPIKTAIGFLTL</sequence>
<dbReference type="Proteomes" id="UP001140087">
    <property type="component" value="Unassembled WGS sequence"/>
</dbReference>
<evidence type="ECO:0000313" key="1">
    <source>
        <dbReference type="EMBL" id="KAJ2791496.1"/>
    </source>
</evidence>
<reference evidence="1" key="1">
    <citation type="submission" date="2022-07" db="EMBL/GenBank/DDBJ databases">
        <title>Phylogenomic reconstructions and comparative analyses of Kickxellomycotina fungi.</title>
        <authorList>
            <person name="Reynolds N.K."/>
            <person name="Stajich J.E."/>
            <person name="Barry K."/>
            <person name="Grigoriev I.V."/>
            <person name="Crous P."/>
            <person name="Smith M.E."/>
        </authorList>
    </citation>
    <scope>NUCLEOTIDE SEQUENCE</scope>
    <source>
        <strain evidence="1">BCRC 34780</strain>
    </source>
</reference>
<organism evidence="1 2">
    <name type="scientific">Coemansia helicoidea</name>
    <dbReference type="NCBI Taxonomy" id="1286919"/>
    <lineage>
        <taxon>Eukaryota</taxon>
        <taxon>Fungi</taxon>
        <taxon>Fungi incertae sedis</taxon>
        <taxon>Zoopagomycota</taxon>
        <taxon>Kickxellomycotina</taxon>
        <taxon>Kickxellomycetes</taxon>
        <taxon>Kickxellales</taxon>
        <taxon>Kickxellaceae</taxon>
        <taxon>Coemansia</taxon>
    </lineage>
</organism>
<proteinExistence type="predicted"/>
<name>A0ACC1KKP2_9FUNG</name>
<gene>
    <name evidence="1" type="ORF">H4R21_006309</name>
</gene>
<protein>
    <submittedName>
        <fullName evidence="1">Uncharacterized protein</fullName>
    </submittedName>
</protein>
<comment type="caution">
    <text evidence="1">The sequence shown here is derived from an EMBL/GenBank/DDBJ whole genome shotgun (WGS) entry which is preliminary data.</text>
</comment>
<dbReference type="EMBL" id="JANBUN010003292">
    <property type="protein sequence ID" value="KAJ2791496.1"/>
    <property type="molecule type" value="Genomic_DNA"/>
</dbReference>